<dbReference type="OrthoDB" id="7861976at2"/>
<dbReference type="AlphaFoldDB" id="A0A1W2A7P2"/>
<proteinExistence type="predicted"/>
<accession>A0A1W2A7P2</accession>
<name>A0A1W2A7P2_9RHOB</name>
<evidence type="ECO:0000313" key="3">
    <source>
        <dbReference type="Proteomes" id="UP000192330"/>
    </source>
</evidence>
<gene>
    <name evidence="2" type="ORF">SAMN06295998_102514</name>
</gene>
<reference evidence="2 3" key="1">
    <citation type="submission" date="2017-04" db="EMBL/GenBank/DDBJ databases">
        <authorList>
            <person name="Afonso C.L."/>
            <person name="Miller P.J."/>
            <person name="Scott M.A."/>
            <person name="Spackman E."/>
            <person name="Goraichik I."/>
            <person name="Dimitrov K.M."/>
            <person name="Suarez D.L."/>
            <person name="Swayne D.E."/>
        </authorList>
    </citation>
    <scope>NUCLEOTIDE SEQUENCE [LARGE SCALE GENOMIC DNA]</scope>
    <source>
        <strain evidence="2 3">CGMCC 1.12644</strain>
    </source>
</reference>
<dbReference type="EMBL" id="FWYD01000002">
    <property type="protein sequence ID" value="SMC56735.1"/>
    <property type="molecule type" value="Genomic_DNA"/>
</dbReference>
<evidence type="ECO:0000256" key="1">
    <source>
        <dbReference type="SAM" id="Coils"/>
    </source>
</evidence>
<evidence type="ECO:0000313" key="2">
    <source>
        <dbReference type="EMBL" id="SMC56735.1"/>
    </source>
</evidence>
<dbReference type="RefSeq" id="WP_084351057.1">
    <property type="nucleotide sequence ID" value="NZ_FWYD01000002.1"/>
</dbReference>
<sequence length="137" mass="15397">MTGKLKALAEMMDMQLKQQMSQLQNIELQQKQIRNELSELTTLGKSRFSGASELQARAIAGADSAWRSWATQRQTQLNGQLALLTARKLTQLEDVRRAFARNQAAEGLVTNATQQHGRERMARDADRLLELVIMKSG</sequence>
<dbReference type="Proteomes" id="UP000192330">
    <property type="component" value="Unassembled WGS sequence"/>
</dbReference>
<keyword evidence="1" id="KW-0175">Coiled coil</keyword>
<feature type="coiled-coil region" evidence="1">
    <location>
        <begin position="9"/>
        <end position="43"/>
    </location>
</feature>
<keyword evidence="3" id="KW-1185">Reference proteome</keyword>
<organism evidence="2 3">
    <name type="scientific">Primorskyibacter flagellatus</name>
    <dbReference type="NCBI Taxonomy" id="1387277"/>
    <lineage>
        <taxon>Bacteria</taxon>
        <taxon>Pseudomonadati</taxon>
        <taxon>Pseudomonadota</taxon>
        <taxon>Alphaproteobacteria</taxon>
        <taxon>Rhodobacterales</taxon>
        <taxon>Roseobacteraceae</taxon>
        <taxon>Primorskyibacter</taxon>
    </lineage>
</organism>
<dbReference type="STRING" id="1387277.SAMN06295998_102514"/>
<protein>
    <submittedName>
        <fullName evidence="2">Uncharacterized protein</fullName>
    </submittedName>
</protein>